<dbReference type="EMBL" id="CP001758">
    <property type="protein sequence ID" value="ADG41481.1"/>
    <property type="molecule type" value="Genomic_DNA"/>
</dbReference>
<protein>
    <recommendedName>
        <fullName evidence="3">Capsid protein</fullName>
    </recommendedName>
</protein>
<accession>D5T4L0</accession>
<name>D5T4L0_LEUKI</name>
<dbReference type="NCBIfam" id="NF047353">
    <property type="entry name" value="tube_lmo2291"/>
    <property type="match status" value="1"/>
</dbReference>
<dbReference type="KEGG" id="lki:LKI_09710"/>
<dbReference type="AlphaFoldDB" id="D5T4L0"/>
<dbReference type="RefSeq" id="WP_013104067.1">
    <property type="nucleotide sequence ID" value="NC_014136.1"/>
</dbReference>
<dbReference type="OrthoDB" id="2043960at2"/>
<organism evidence="1 2">
    <name type="scientific">Leuconostoc kimchii (strain IMSNU 11154 / KCTC 2386 / IH25)</name>
    <dbReference type="NCBI Taxonomy" id="762051"/>
    <lineage>
        <taxon>Bacteria</taxon>
        <taxon>Bacillati</taxon>
        <taxon>Bacillota</taxon>
        <taxon>Bacilli</taxon>
        <taxon>Lactobacillales</taxon>
        <taxon>Lactobacillaceae</taxon>
        <taxon>Leuconostoc</taxon>
    </lineage>
</organism>
<evidence type="ECO:0000313" key="1">
    <source>
        <dbReference type="EMBL" id="ADG41481.1"/>
    </source>
</evidence>
<dbReference type="Proteomes" id="UP000002362">
    <property type="component" value="Chromosome"/>
</dbReference>
<reference evidence="1 2" key="1">
    <citation type="journal article" date="2010" name="J. Bacteriol.">
        <title>Complete genome sequence analysis of Leuconostoc kimchii IMSNU 11154.</title>
        <authorList>
            <person name="Oh H.M."/>
            <person name="Cho Y.J."/>
            <person name="Kim B.K."/>
            <person name="Roe J.H."/>
            <person name="Kang S.O."/>
            <person name="Nahm B.H."/>
            <person name="Jeong G."/>
            <person name="Han H.U."/>
            <person name="Chun J."/>
        </authorList>
    </citation>
    <scope>NUCLEOTIDE SEQUENCE [LARGE SCALE GENOMIC DNA]</scope>
    <source>
        <strain evidence="2">IMSNU 11154 / KCTC 2386 / IH25</strain>
    </source>
</reference>
<dbReference type="PATRIC" id="fig|762051.18.peg.1952"/>
<dbReference type="eggNOG" id="COG5492">
    <property type="taxonomic scope" value="Bacteria"/>
</dbReference>
<sequence>MGKFNENWQNKLEIDIKGTTSLADIEKATWAPLSEGIQTITPAAAETADTTPYYSGEGFSDVDVTGKAITFAIAGHRLDGDAAQDYIASKFTSVGDTLRTLARWTAPNGDKVQFVATLQAIVPFGGAANVKQTFSFTLAANGKPQAVPATTTPDGGQG</sequence>
<dbReference type="HOGENOM" id="CLU_111977_0_0_9"/>
<gene>
    <name evidence="1" type="ordered locus">LKI_09710</name>
</gene>
<proteinExistence type="predicted"/>
<evidence type="ECO:0008006" key="3">
    <source>
        <dbReference type="Google" id="ProtNLM"/>
    </source>
</evidence>
<evidence type="ECO:0000313" key="2">
    <source>
        <dbReference type="Proteomes" id="UP000002362"/>
    </source>
</evidence>
<dbReference type="STRING" id="762051.LKI_09710"/>